<feature type="compositionally biased region" description="Basic and acidic residues" evidence="1">
    <location>
        <begin position="8"/>
        <end position="23"/>
    </location>
</feature>
<accession>A0A9W8Z229</accession>
<dbReference type="OrthoDB" id="5232052at2759"/>
<dbReference type="EMBL" id="JAPEVB010000001">
    <property type="protein sequence ID" value="KAJ4397447.1"/>
    <property type="molecule type" value="Genomic_DNA"/>
</dbReference>
<feature type="compositionally biased region" description="Polar residues" evidence="1">
    <location>
        <begin position="188"/>
        <end position="201"/>
    </location>
</feature>
<evidence type="ECO:0000256" key="1">
    <source>
        <dbReference type="SAM" id="MobiDB-lite"/>
    </source>
</evidence>
<sequence>MSPTQEYTSHEALSDTLRGERSEPNVAALCKKSVPGHRLAISSVESNATLPAHEQPSPVQTSNEHMSASTQPFSDLLLAEESVRFPGSVSSGRYLERSRPRQATIPPFTWTSRATVTPTIIRASPILNGDFPESGSNDSPEPASKRYKLSDDGWIEEALKRGQEARGAPDPYPMPRLTPSGHHWGSQAHLQPSAAASQPRVQPSHWLSPRAFGRSPIMRSATLSRRPSSVYSTSSPSQSPALTHRSNASASRRGPPSPNDSSIMGGFSDLDITSRANSRTPDGVERDATFSHVHGIPHAELLPRMTADLSHLEQLPKQIFMRIMMYCGYKAQVLLKRCSYNLYSIVDLGAIPWEEKASTILSEERDNPNNFPKKPPKVQEDEGGDPIDDDEVDQMQSASKRKKATTKPVSSSPERNSSKSKAHIDTYGKWGCYCCYKILPAHYFEGALLEDKEGRTPKSNKVQGADAAESDKKVDMRVEYVQIIGALRGSRPPSWLSREKTPVHATNVKSYLLEKTEGGVDCDDLRVYYKHVTRDTHLVAPIRPITPVFTPVSNASLEATKAGADTLRSIHTPLPAMETAQEKLSLTNQGFEITRPLYKLRVENTIQMDSDSAGYTYQIPIPRDAERDSRSLLLPDTEPVGRIWLPPKSASTQERVLEVGDVVPLRRICIPCGTKFAVYRRNCNRKIISKTDEHWWVCDCPEVRLAGSSTGCPSCGRKVIY</sequence>
<feature type="region of interest" description="Disordered" evidence="1">
    <location>
        <begin position="125"/>
        <end position="285"/>
    </location>
</feature>
<name>A0A9W8Z229_9PEZI</name>
<evidence type="ECO:0008006" key="4">
    <source>
        <dbReference type="Google" id="ProtNLM"/>
    </source>
</evidence>
<evidence type="ECO:0000313" key="3">
    <source>
        <dbReference type="Proteomes" id="UP001140453"/>
    </source>
</evidence>
<protein>
    <recommendedName>
        <fullName evidence="4">F-box domain-containing protein</fullName>
    </recommendedName>
</protein>
<proteinExistence type="predicted"/>
<reference evidence="2" key="1">
    <citation type="submission" date="2022-10" db="EMBL/GenBank/DDBJ databases">
        <title>Tapping the CABI collections for fungal endophytes: first genome assemblies for Collariella, Neodidymelliopsis, Ascochyta clinopodiicola, Didymella pomorum, Didymosphaeria variabile, Neocosmospora piperis and Neocucurbitaria cava.</title>
        <authorList>
            <person name="Hill R."/>
        </authorList>
    </citation>
    <scope>NUCLEOTIDE SEQUENCE</scope>
    <source>
        <strain evidence="2">IMI 355082</strain>
    </source>
</reference>
<feature type="compositionally biased region" description="Acidic residues" evidence="1">
    <location>
        <begin position="381"/>
        <end position="393"/>
    </location>
</feature>
<feature type="compositionally biased region" description="Low complexity" evidence="1">
    <location>
        <begin position="224"/>
        <end position="240"/>
    </location>
</feature>
<organism evidence="2 3">
    <name type="scientific">Gnomoniopsis smithogilvyi</name>
    <dbReference type="NCBI Taxonomy" id="1191159"/>
    <lineage>
        <taxon>Eukaryota</taxon>
        <taxon>Fungi</taxon>
        <taxon>Dikarya</taxon>
        <taxon>Ascomycota</taxon>
        <taxon>Pezizomycotina</taxon>
        <taxon>Sordariomycetes</taxon>
        <taxon>Sordariomycetidae</taxon>
        <taxon>Diaporthales</taxon>
        <taxon>Gnomoniaceae</taxon>
        <taxon>Gnomoniopsis</taxon>
    </lineage>
</organism>
<feature type="region of interest" description="Disordered" evidence="1">
    <location>
        <begin position="1"/>
        <end position="24"/>
    </location>
</feature>
<dbReference type="Proteomes" id="UP001140453">
    <property type="component" value="Unassembled WGS sequence"/>
</dbReference>
<gene>
    <name evidence="2" type="ORF">N0V93_001675</name>
</gene>
<evidence type="ECO:0000313" key="2">
    <source>
        <dbReference type="EMBL" id="KAJ4397447.1"/>
    </source>
</evidence>
<feature type="compositionally biased region" description="Polar residues" evidence="1">
    <location>
        <begin position="57"/>
        <end position="69"/>
    </location>
</feature>
<feature type="region of interest" description="Disordered" evidence="1">
    <location>
        <begin position="42"/>
        <end position="69"/>
    </location>
</feature>
<comment type="caution">
    <text evidence="2">The sequence shown here is derived from an EMBL/GenBank/DDBJ whole genome shotgun (WGS) entry which is preliminary data.</text>
</comment>
<feature type="region of interest" description="Disordered" evidence="1">
    <location>
        <begin position="361"/>
        <end position="420"/>
    </location>
</feature>
<keyword evidence="3" id="KW-1185">Reference proteome</keyword>
<dbReference type="AlphaFoldDB" id="A0A9W8Z229"/>